<name>E5ADU2_LEPMJ</name>
<dbReference type="Proteomes" id="UP000002668">
    <property type="component" value="Genome"/>
</dbReference>
<organism evidence="1 2">
    <name type="scientific">Leptosphaeria maculans (strain JN3 / isolate v23.1.3 / race Av1-4-5-6-7-8)</name>
    <name type="common">Blackleg fungus</name>
    <name type="synonym">Phoma lingam</name>
    <dbReference type="NCBI Taxonomy" id="985895"/>
    <lineage>
        <taxon>Eukaryota</taxon>
        <taxon>Fungi</taxon>
        <taxon>Dikarya</taxon>
        <taxon>Ascomycota</taxon>
        <taxon>Pezizomycotina</taxon>
        <taxon>Dothideomycetes</taxon>
        <taxon>Pleosporomycetidae</taxon>
        <taxon>Pleosporales</taxon>
        <taxon>Pleosporineae</taxon>
        <taxon>Leptosphaeriaceae</taxon>
        <taxon>Plenodomus</taxon>
        <taxon>Plenodomus lingam/Leptosphaeria maculans species complex</taxon>
    </lineage>
</organism>
<dbReference type="InParanoid" id="E5ADU2"/>
<dbReference type="AlphaFoldDB" id="E5ADU2"/>
<proteinExistence type="predicted"/>
<evidence type="ECO:0000313" key="1">
    <source>
        <dbReference type="EMBL" id="CBY01381.1"/>
    </source>
</evidence>
<dbReference type="VEuPathDB" id="FungiDB:LEMA_uP001680.1"/>
<reference evidence="2" key="1">
    <citation type="journal article" date="2011" name="Nat. Commun.">
        <title>Effector diversification within compartments of the Leptosphaeria maculans genome affected by Repeat-Induced Point mutations.</title>
        <authorList>
            <person name="Rouxel T."/>
            <person name="Grandaubert J."/>
            <person name="Hane J.K."/>
            <person name="Hoede C."/>
            <person name="van de Wouw A.P."/>
            <person name="Couloux A."/>
            <person name="Dominguez V."/>
            <person name="Anthouard V."/>
            <person name="Bally P."/>
            <person name="Bourras S."/>
            <person name="Cozijnsen A.J."/>
            <person name="Ciuffetti L.M."/>
            <person name="Degrave A."/>
            <person name="Dilmaghani A."/>
            <person name="Duret L."/>
            <person name="Fudal I."/>
            <person name="Goodwin S.B."/>
            <person name="Gout L."/>
            <person name="Glaser N."/>
            <person name="Linglin J."/>
            <person name="Kema G.H.J."/>
            <person name="Lapalu N."/>
            <person name="Lawrence C.B."/>
            <person name="May K."/>
            <person name="Meyer M."/>
            <person name="Ollivier B."/>
            <person name="Poulain J."/>
            <person name="Schoch C.L."/>
            <person name="Simon A."/>
            <person name="Spatafora J.W."/>
            <person name="Stachowiak A."/>
            <person name="Turgeon B.G."/>
            <person name="Tyler B.M."/>
            <person name="Vincent D."/>
            <person name="Weissenbach J."/>
            <person name="Amselem J."/>
            <person name="Quesneville H."/>
            <person name="Oliver R.P."/>
            <person name="Wincker P."/>
            <person name="Balesdent M.-H."/>
            <person name="Howlett B.J."/>
        </authorList>
    </citation>
    <scope>NUCLEOTIDE SEQUENCE [LARGE SCALE GENOMIC DNA]</scope>
    <source>
        <strain evidence="2">JN3 / isolate v23.1.3 / race Av1-4-5-6-7-8</strain>
    </source>
</reference>
<accession>E5ADU2</accession>
<sequence length="54" mass="6198">MQYKNKTEGTSSCRIDPQNRPFQKKVARYILLGRPETGSESWSVASFQAKHLQV</sequence>
<protein>
    <submittedName>
        <fullName evidence="1">Predicted protein</fullName>
    </submittedName>
</protein>
<evidence type="ECO:0000313" key="2">
    <source>
        <dbReference type="Proteomes" id="UP000002668"/>
    </source>
</evidence>
<dbReference type="HOGENOM" id="CLU_3050781_0_0_1"/>
<keyword evidence="2" id="KW-1185">Reference proteome</keyword>
<gene>
    <name evidence="1" type="ORF">LEMA_uP001680.1</name>
</gene>
<dbReference type="EMBL" id="FP929139">
    <property type="protein sequence ID" value="CBY01381.1"/>
    <property type="molecule type" value="Genomic_DNA"/>
</dbReference>